<gene>
    <name evidence="2" type="ORF">AVDCRST_MAG50-396</name>
</gene>
<keyword evidence="2" id="KW-0326">Glycosidase</keyword>
<sequence>GLRPGAPPRRVGRRDRARVAPPGQGTGPLRHHPSPLPYGREHGIRRGAATRCGGCRSPAGAGRAALVCPCRPTRRAARTRTSCTPRVVARCAGARRRRGRLLGARSDRRGEAGRAPDAPRGVTAGHRGSRDAGAVLRAQPEHLRGRARHRVRASRQPLLARPACERSGVGGPRSPGSASVERGGHHRSGEACDGPVGRAGRSRVRAGAPSRRAPRALVEAGGGVLRRPGGMAGRRRPGGDGGSGNRRAGRTAAVPDAQHQRTQRPLPSCRPGGAHRTGSGPRPRHCDV</sequence>
<keyword evidence="2" id="KW-0378">Hydrolase</keyword>
<dbReference type="EC" id="3.2.2.28" evidence="2"/>
<reference evidence="2" key="1">
    <citation type="submission" date="2020-02" db="EMBL/GenBank/DDBJ databases">
        <authorList>
            <person name="Meier V. D."/>
        </authorList>
    </citation>
    <scope>NUCLEOTIDE SEQUENCE</scope>
    <source>
        <strain evidence="2">AVDCRST_MAG50</strain>
    </source>
</reference>
<feature type="region of interest" description="Disordered" evidence="1">
    <location>
        <begin position="104"/>
        <end position="288"/>
    </location>
</feature>
<dbReference type="AlphaFoldDB" id="A0A6J4H5N7"/>
<dbReference type="GO" id="GO:0016798">
    <property type="term" value="F:hydrolase activity, acting on glycosyl bonds"/>
    <property type="evidence" value="ECO:0007669"/>
    <property type="project" value="UniProtKB-KW"/>
</dbReference>
<protein>
    <submittedName>
        <fullName evidence="2">G/U mismatch-specific uracil DNA glycosylase</fullName>
        <ecNumber evidence="2">3.2.2.28</ecNumber>
    </submittedName>
</protein>
<dbReference type="EMBL" id="CADCTF010000013">
    <property type="protein sequence ID" value="CAA9214732.1"/>
    <property type="molecule type" value="Genomic_DNA"/>
</dbReference>
<accession>A0A6J4H5N7</accession>
<evidence type="ECO:0000313" key="2">
    <source>
        <dbReference type="EMBL" id="CAA9214732.1"/>
    </source>
</evidence>
<feature type="non-terminal residue" evidence="2">
    <location>
        <position position="1"/>
    </location>
</feature>
<name>A0A6J4H5N7_9ACTN</name>
<organism evidence="2">
    <name type="scientific">uncultured Acidimicrobiales bacterium</name>
    <dbReference type="NCBI Taxonomy" id="310071"/>
    <lineage>
        <taxon>Bacteria</taxon>
        <taxon>Bacillati</taxon>
        <taxon>Actinomycetota</taxon>
        <taxon>Acidimicrobiia</taxon>
        <taxon>Acidimicrobiales</taxon>
        <taxon>environmental samples</taxon>
    </lineage>
</organism>
<feature type="compositionally biased region" description="Low complexity" evidence="1">
    <location>
        <begin position="194"/>
        <end position="211"/>
    </location>
</feature>
<evidence type="ECO:0000256" key="1">
    <source>
        <dbReference type="SAM" id="MobiDB-lite"/>
    </source>
</evidence>
<feature type="non-terminal residue" evidence="2">
    <location>
        <position position="288"/>
    </location>
</feature>
<feature type="region of interest" description="Disordered" evidence="1">
    <location>
        <begin position="1"/>
        <end position="42"/>
    </location>
</feature>
<feature type="compositionally biased region" description="Basic and acidic residues" evidence="1">
    <location>
        <begin position="105"/>
        <end position="114"/>
    </location>
</feature>
<proteinExistence type="predicted"/>